<name>A0A1H1UBQ3_9ACTN</name>
<protein>
    <recommendedName>
        <fullName evidence="3">Peptidase inhibitor family I36</fullName>
    </recommendedName>
</protein>
<dbReference type="AlphaFoldDB" id="A0A1H1UBQ3"/>
<dbReference type="STRING" id="630515.SAMN04489812_2718"/>
<evidence type="ECO:0000313" key="2">
    <source>
        <dbReference type="Proteomes" id="UP000199103"/>
    </source>
</evidence>
<dbReference type="Proteomes" id="UP000199103">
    <property type="component" value="Chromosome I"/>
</dbReference>
<organism evidence="1 2">
    <name type="scientific">Microlunatus soli</name>
    <dbReference type="NCBI Taxonomy" id="630515"/>
    <lineage>
        <taxon>Bacteria</taxon>
        <taxon>Bacillati</taxon>
        <taxon>Actinomycetota</taxon>
        <taxon>Actinomycetes</taxon>
        <taxon>Propionibacteriales</taxon>
        <taxon>Propionibacteriaceae</taxon>
        <taxon>Microlunatus</taxon>
    </lineage>
</organism>
<proteinExistence type="predicted"/>
<gene>
    <name evidence="1" type="ORF">SAMN04489812_2718</name>
</gene>
<accession>A0A1H1UBQ3</accession>
<reference evidence="1 2" key="1">
    <citation type="submission" date="2016-10" db="EMBL/GenBank/DDBJ databases">
        <authorList>
            <person name="de Groot N.N."/>
        </authorList>
    </citation>
    <scope>NUCLEOTIDE SEQUENCE [LARGE SCALE GENOMIC DNA]</scope>
    <source>
        <strain evidence="1 2">DSM 21800</strain>
    </source>
</reference>
<evidence type="ECO:0008006" key="3">
    <source>
        <dbReference type="Google" id="ProtNLM"/>
    </source>
</evidence>
<evidence type="ECO:0000313" key="1">
    <source>
        <dbReference type="EMBL" id="SDS69860.1"/>
    </source>
</evidence>
<keyword evidence="2" id="KW-1185">Reference proteome</keyword>
<dbReference type="EMBL" id="LT629772">
    <property type="protein sequence ID" value="SDS69860.1"/>
    <property type="molecule type" value="Genomic_DNA"/>
</dbReference>
<sequence>MILIGAVWPTIAHADSRTAQPSGTPPGWYYPTWQHGCPPHQVCVYPRNSGWHGNVPVRHWAYWKEGHYWVNLHNAFGYYRFFNNGGYNEDYGNFFSEDLQINTGYNGGGRHDGIGAGNWVDINLTPYNSFTLSKTIIQYTHP</sequence>